<reference evidence="10 11" key="1">
    <citation type="submission" date="2020-05" db="EMBL/GenBank/DDBJ databases">
        <title>Mucilaginibacter mali sp. nov.</title>
        <authorList>
            <person name="Kim H.S."/>
            <person name="Lee K.C."/>
            <person name="Suh M.K."/>
            <person name="Kim J.-S."/>
            <person name="Han K.-I."/>
            <person name="Eom M.K."/>
            <person name="Shin Y.K."/>
            <person name="Lee J.-S."/>
        </authorList>
    </citation>
    <scope>NUCLEOTIDE SEQUENCE [LARGE SCALE GENOMIC DNA]</scope>
    <source>
        <strain evidence="10 11">G2-14</strain>
    </source>
</reference>
<evidence type="ECO:0000259" key="9">
    <source>
        <dbReference type="Pfam" id="PF18565"/>
    </source>
</evidence>
<dbReference type="InterPro" id="IPR051913">
    <property type="entry name" value="GH2_Domain-Containing"/>
</dbReference>
<dbReference type="Proteomes" id="UP000505355">
    <property type="component" value="Chromosome"/>
</dbReference>
<feature type="chain" id="PRO_5028962137" evidence="4">
    <location>
        <begin position="22"/>
        <end position="778"/>
    </location>
</feature>
<dbReference type="InterPro" id="IPR032311">
    <property type="entry name" value="DUF4982"/>
</dbReference>
<dbReference type="Pfam" id="PF16355">
    <property type="entry name" value="DUF4982"/>
    <property type="match status" value="1"/>
</dbReference>
<keyword evidence="2 10" id="KW-0378">Hydrolase</keyword>
<feature type="signal peptide" evidence="4">
    <location>
        <begin position="1"/>
        <end position="21"/>
    </location>
</feature>
<evidence type="ECO:0000256" key="2">
    <source>
        <dbReference type="ARBA" id="ARBA00022801"/>
    </source>
</evidence>
<dbReference type="InterPro" id="IPR017853">
    <property type="entry name" value="GH"/>
</dbReference>
<protein>
    <submittedName>
        <fullName evidence="10">Glycoside hydrolase family 2 protein</fullName>
    </submittedName>
</protein>
<dbReference type="InterPro" id="IPR013783">
    <property type="entry name" value="Ig-like_fold"/>
</dbReference>
<evidence type="ECO:0000259" key="8">
    <source>
        <dbReference type="Pfam" id="PF16355"/>
    </source>
</evidence>
<feature type="domain" description="DUF4982" evidence="8">
    <location>
        <begin position="605"/>
        <end position="659"/>
    </location>
</feature>
<dbReference type="KEGG" id="mmab:HQ865_10570"/>
<evidence type="ECO:0000259" key="6">
    <source>
        <dbReference type="Pfam" id="PF02836"/>
    </source>
</evidence>
<accession>A0A7D4Q3A2</accession>
<comment type="similarity">
    <text evidence="1">Belongs to the glycosyl hydrolase 2 family.</text>
</comment>
<dbReference type="Pfam" id="PF00703">
    <property type="entry name" value="Glyco_hydro_2"/>
    <property type="match status" value="1"/>
</dbReference>
<dbReference type="PANTHER" id="PTHR42732:SF1">
    <property type="entry name" value="BETA-MANNOSIDASE"/>
    <property type="match status" value="1"/>
</dbReference>
<evidence type="ECO:0000256" key="1">
    <source>
        <dbReference type="ARBA" id="ARBA00007401"/>
    </source>
</evidence>
<evidence type="ECO:0000313" key="10">
    <source>
        <dbReference type="EMBL" id="QKJ30187.1"/>
    </source>
</evidence>
<dbReference type="InterPro" id="IPR040605">
    <property type="entry name" value="Glyco_hydro2_dom5"/>
</dbReference>
<dbReference type="InterPro" id="IPR006102">
    <property type="entry name" value="Ig-like_GH2"/>
</dbReference>
<evidence type="ECO:0000259" key="5">
    <source>
        <dbReference type="Pfam" id="PF00703"/>
    </source>
</evidence>
<dbReference type="InterPro" id="IPR006103">
    <property type="entry name" value="Glyco_hydro_2_cat"/>
</dbReference>
<dbReference type="SUPFAM" id="SSF51445">
    <property type="entry name" value="(Trans)glycosidases"/>
    <property type="match status" value="1"/>
</dbReference>
<dbReference type="Pfam" id="PF18565">
    <property type="entry name" value="Glyco_hydro2_C5"/>
    <property type="match status" value="1"/>
</dbReference>
<gene>
    <name evidence="10" type="ORF">HQ865_10570</name>
</gene>
<evidence type="ECO:0000313" key="11">
    <source>
        <dbReference type="Proteomes" id="UP000505355"/>
    </source>
</evidence>
<dbReference type="InterPro" id="IPR006101">
    <property type="entry name" value="Glyco_hydro_2"/>
</dbReference>
<name>A0A7D4Q3A2_9SPHI</name>
<keyword evidence="11" id="KW-1185">Reference proteome</keyword>
<dbReference type="InterPro" id="IPR008979">
    <property type="entry name" value="Galactose-bd-like_sf"/>
</dbReference>
<keyword evidence="4" id="KW-0732">Signal</keyword>
<dbReference type="InterPro" id="IPR006104">
    <property type="entry name" value="Glyco_hydro_2_N"/>
</dbReference>
<dbReference type="AlphaFoldDB" id="A0A7D4Q3A2"/>
<dbReference type="Gene3D" id="2.60.120.260">
    <property type="entry name" value="Galactose-binding domain-like"/>
    <property type="match status" value="1"/>
</dbReference>
<proteinExistence type="inferred from homology"/>
<dbReference type="Gene3D" id="2.60.40.10">
    <property type="entry name" value="Immunoglobulins"/>
    <property type="match status" value="3"/>
</dbReference>
<dbReference type="EMBL" id="CP054139">
    <property type="protein sequence ID" value="QKJ30187.1"/>
    <property type="molecule type" value="Genomic_DNA"/>
</dbReference>
<dbReference type="GO" id="GO:0004553">
    <property type="term" value="F:hydrolase activity, hydrolyzing O-glycosyl compounds"/>
    <property type="evidence" value="ECO:0007669"/>
    <property type="project" value="InterPro"/>
</dbReference>
<dbReference type="Gene3D" id="3.20.20.80">
    <property type="entry name" value="Glycosidases"/>
    <property type="match status" value="2"/>
</dbReference>
<dbReference type="Pfam" id="PF02836">
    <property type="entry name" value="Glyco_hydro_2_C"/>
    <property type="match status" value="1"/>
</dbReference>
<dbReference type="SUPFAM" id="SSF49303">
    <property type="entry name" value="beta-Galactosidase/glucuronidase domain"/>
    <property type="match status" value="1"/>
</dbReference>
<sequence length="778" mass="85011">MKKIYFPLLSLLLVTVATTHAQTTAAGRKTLSFDKSWLFFQGDPSGADKTSFADAQWKKVDVPHDWMILGEYNKDNPTGRGGGYLPSGTGWYRKHFTMDDADAAKQVSIAFDGVMANSDVWINDFHLGKRPYGYISFMYDLTGHLNFGNGKSNVISVRADNSVQPASRYYTGAGIYRHVRLVVTDALHIDNWGVYVTTPNVSADKATVHVKTTVVNSGRSTQNFTVKTTFAAADGKPVNASTSGGTRSVPAGGSVTVENDYTITKPELWSTDKPALYQALTSVSVGGKVVDDQTTSFGIREAKFTAEEGFVLNGKKLMIKGVCLHHDGGAVGAAVPLRVWERRLQLLKDLGVNGIRTSHNPVAPEFLDLCDRMGFVVMDENFDTWEANKVRGEGGYDKFFKQWGLTDTRDMVMRDRNHPSIVIYSIGNEIHDNLGDSSGFKKYRDMQDLIHKTDGTRPVTMALFRPNVSKVYDNGFAKMMDVVGQNYRENELVAAHEAHPDWKVIGTENGHTLSAWLPMRDNKYMAGQFLWTGVDYLGEADWPNTVNGQALLDRTGGSRPLSYQRESWWSEKPVVHIVRKRDNAGGGPMVADWTPADMAAYTDARVSVYSNCDEVELFLNGKSLGVKLKPANDAPRDWSVPFEKGTIKAVAKNGGKVVANDELKTAGAPAKVILTVDRPKINNNWDDVAYVTAQVVDADGVLCPNSDKVVTFSVTGPAVIAATDNGDLANHDSFILPYRNSFKGKCIAIIKGSAMGAVMVKASAPGVATGSVAINVVK</sequence>
<keyword evidence="3" id="KW-0326">Glycosidase</keyword>
<dbReference type="SUPFAM" id="SSF49785">
    <property type="entry name" value="Galactose-binding domain-like"/>
    <property type="match status" value="1"/>
</dbReference>
<dbReference type="PANTHER" id="PTHR42732">
    <property type="entry name" value="BETA-GALACTOSIDASE"/>
    <property type="match status" value="1"/>
</dbReference>
<feature type="domain" description="Glycoside hydrolase family 2 immunoglobulin-like beta-sandwich" evidence="5">
    <location>
        <begin position="195"/>
        <end position="300"/>
    </location>
</feature>
<dbReference type="PRINTS" id="PR00132">
    <property type="entry name" value="GLHYDRLASE2"/>
</dbReference>
<feature type="domain" description="Glycosyl hydrolases family 2 sugar binding" evidence="7">
    <location>
        <begin position="87"/>
        <end position="182"/>
    </location>
</feature>
<evidence type="ECO:0000256" key="3">
    <source>
        <dbReference type="ARBA" id="ARBA00023295"/>
    </source>
</evidence>
<feature type="domain" description="Glycoside hydrolase family 2" evidence="9">
    <location>
        <begin position="674"/>
        <end position="772"/>
    </location>
</feature>
<evidence type="ECO:0000256" key="4">
    <source>
        <dbReference type="SAM" id="SignalP"/>
    </source>
</evidence>
<dbReference type="Pfam" id="PF02837">
    <property type="entry name" value="Glyco_hydro_2_N"/>
    <property type="match status" value="1"/>
</dbReference>
<dbReference type="InterPro" id="IPR036156">
    <property type="entry name" value="Beta-gal/glucu_dom_sf"/>
</dbReference>
<evidence type="ECO:0000259" key="7">
    <source>
        <dbReference type="Pfam" id="PF02837"/>
    </source>
</evidence>
<dbReference type="GO" id="GO:0005975">
    <property type="term" value="P:carbohydrate metabolic process"/>
    <property type="evidence" value="ECO:0007669"/>
    <property type="project" value="InterPro"/>
</dbReference>
<dbReference type="RefSeq" id="WP_173414874.1">
    <property type="nucleotide sequence ID" value="NZ_CP054139.1"/>
</dbReference>
<feature type="domain" description="Glycoside hydrolase family 2 catalytic" evidence="6">
    <location>
        <begin position="308"/>
        <end position="512"/>
    </location>
</feature>
<organism evidence="10 11">
    <name type="scientific">Mucilaginibacter mali</name>
    <dbReference type="NCBI Taxonomy" id="2740462"/>
    <lineage>
        <taxon>Bacteria</taxon>
        <taxon>Pseudomonadati</taxon>
        <taxon>Bacteroidota</taxon>
        <taxon>Sphingobacteriia</taxon>
        <taxon>Sphingobacteriales</taxon>
        <taxon>Sphingobacteriaceae</taxon>
        <taxon>Mucilaginibacter</taxon>
    </lineage>
</organism>